<dbReference type="RefSeq" id="WP_068398783.1">
    <property type="nucleotide sequence ID" value="NZ_CP014504.1"/>
</dbReference>
<dbReference type="KEGG" id="pcm:AY601_1555"/>
<gene>
    <name evidence="2" type="ORF">AY601_1555</name>
</gene>
<reference evidence="2 3" key="1">
    <citation type="submission" date="2016-03" db="EMBL/GenBank/DDBJ databases">
        <title>Complete genome sequence of Pedobacter cryoconitis PAMC 27485.</title>
        <authorList>
            <person name="Lee J."/>
            <person name="Kim O.-S."/>
        </authorList>
    </citation>
    <scope>NUCLEOTIDE SEQUENCE [LARGE SCALE GENOMIC DNA]</scope>
    <source>
        <strain evidence="2 3">PAMC 27485</strain>
    </source>
</reference>
<feature type="chain" id="PRO_5007280335" description="PorT family protein" evidence="1">
    <location>
        <begin position="22"/>
        <end position="340"/>
    </location>
</feature>
<feature type="signal peptide" evidence="1">
    <location>
        <begin position="1"/>
        <end position="21"/>
    </location>
</feature>
<evidence type="ECO:0008006" key="4">
    <source>
        <dbReference type="Google" id="ProtNLM"/>
    </source>
</evidence>
<dbReference type="EMBL" id="CP014504">
    <property type="protein sequence ID" value="AMP98470.1"/>
    <property type="molecule type" value="Genomic_DNA"/>
</dbReference>
<dbReference type="Proteomes" id="UP000071561">
    <property type="component" value="Chromosome"/>
</dbReference>
<evidence type="ECO:0000313" key="2">
    <source>
        <dbReference type="EMBL" id="AMP98470.1"/>
    </source>
</evidence>
<keyword evidence="3" id="KW-1185">Reference proteome</keyword>
<dbReference type="PROSITE" id="PS51257">
    <property type="entry name" value="PROKAR_LIPOPROTEIN"/>
    <property type="match status" value="1"/>
</dbReference>
<organism evidence="2 3">
    <name type="scientific">Pedobacter cryoconitis</name>
    <dbReference type="NCBI Taxonomy" id="188932"/>
    <lineage>
        <taxon>Bacteria</taxon>
        <taxon>Pseudomonadati</taxon>
        <taxon>Bacteroidota</taxon>
        <taxon>Sphingobacteriia</taxon>
        <taxon>Sphingobacteriales</taxon>
        <taxon>Sphingobacteriaceae</taxon>
        <taxon>Pedobacter</taxon>
    </lineage>
</organism>
<evidence type="ECO:0000313" key="3">
    <source>
        <dbReference type="Proteomes" id="UP000071561"/>
    </source>
</evidence>
<dbReference type="PATRIC" id="fig|188932.3.peg.1617"/>
<dbReference type="OrthoDB" id="924828at2"/>
<evidence type="ECO:0000256" key="1">
    <source>
        <dbReference type="SAM" id="SignalP"/>
    </source>
</evidence>
<proteinExistence type="predicted"/>
<dbReference type="AlphaFoldDB" id="A0A127VB77"/>
<sequence length="340" mass="37983" precursor="true">MKYKTLFYFHILIAACSTVNAQTARKAAAIKRMTDSLTMEGLSAYAMRYPQLRQVFFATDIIGKANVKGELNGKDLYEGKMNITRIRSNFNVPISNWGKNVVTGSIGYQQQQLKTTEITSYDPRFSNADLSTTKSTISLSATFGRSDSVFNKLIFYGLGISGVTDELSSIKRLNYIGSISMPVKRDQNSSLTIGLVVILDPSAIVPAIPIVSYWHKYKASNVELFVDFPSRIVLRKQFSKRSWATAGSELGGSLLFFNLDKPLLPQNNIYTNAEVRTGLTFEYLVTKRLILGVNGGLYSATAARMFDRNNKPEDYFFKAKTGSAPYLTFSVSFLPFLKRL</sequence>
<accession>A0A127VB77</accession>
<name>A0A127VB77_9SPHI</name>
<keyword evidence="1" id="KW-0732">Signal</keyword>
<protein>
    <recommendedName>
        <fullName evidence="4">PorT family protein</fullName>
    </recommendedName>
</protein>